<keyword evidence="3" id="KW-1185">Reference proteome</keyword>
<sequence length="375" mass="40692">MLREFLFDVAKIVEGATNSDLQKVASYTAQLADRLEGAGETEAANRIRRILQNSKAGTLGLTKATGHKANAALPVDTESRLPVADEERPMPGEVKLVLSEASKRALEQFLKFFRAAGRLVAHGVGVSPSILLYGPPGCGKTQLARYVAAELSLPLITARTDSLISSYLGSTSKNIRQLFDHAASRPCVLFLDEFDALAKMRDDGRELGELKRVVISLLQNIDALGTDHVLIAATNHEHLLDPAIWRRFHYKLKLTEPDFNGRAAMAATFFGSFATPELAELVAAISDGMTGAQLRQVAEDCVRASVLADQNQVTAPQAIHAMLAANPNTPLASATVADQLRALRTLDKKRFTQARLASIFGYSQSWVSDLLRSNT</sequence>
<dbReference type="EMBL" id="LR593886">
    <property type="protein sequence ID" value="VTR97867.1"/>
    <property type="molecule type" value="Genomic_DNA"/>
</dbReference>
<reference evidence="2 3" key="1">
    <citation type="submission" date="2019-05" db="EMBL/GenBank/DDBJ databases">
        <authorList>
            <consortium name="Science for Life Laboratories"/>
        </authorList>
    </citation>
    <scope>NUCLEOTIDE SEQUENCE [LARGE SCALE GENOMIC DNA]</scope>
    <source>
        <strain evidence="2">Soil9</strain>
    </source>
</reference>
<organism evidence="2 3">
    <name type="scientific">Gemmata massiliana</name>
    <dbReference type="NCBI Taxonomy" id="1210884"/>
    <lineage>
        <taxon>Bacteria</taxon>
        <taxon>Pseudomonadati</taxon>
        <taxon>Planctomycetota</taxon>
        <taxon>Planctomycetia</taxon>
        <taxon>Gemmatales</taxon>
        <taxon>Gemmataceae</taxon>
        <taxon>Gemmata</taxon>
    </lineage>
</organism>
<feature type="domain" description="AAA+ ATPase" evidence="1">
    <location>
        <begin position="126"/>
        <end position="258"/>
    </location>
</feature>
<name>A0A6P2DAF7_9BACT</name>
<accession>A0A6P2DAF7</accession>
<keyword evidence="2" id="KW-0238">DNA-binding</keyword>
<dbReference type="PANTHER" id="PTHR23077:SF198">
    <property type="entry name" value="ATP-DEPENDENT ZINC METALLOPROTEASE FTSH"/>
    <property type="match status" value="1"/>
</dbReference>
<dbReference type="CDD" id="cd19481">
    <property type="entry name" value="RecA-like_protease"/>
    <property type="match status" value="1"/>
</dbReference>
<dbReference type="PANTHER" id="PTHR23077">
    <property type="entry name" value="AAA-FAMILY ATPASE"/>
    <property type="match status" value="1"/>
</dbReference>
<dbReference type="RefSeq" id="WP_162671395.1">
    <property type="nucleotide sequence ID" value="NZ_LR593886.1"/>
</dbReference>
<protein>
    <recommendedName>
        <fullName evidence="1">AAA+ ATPase domain-containing protein</fullName>
    </recommendedName>
</protein>
<dbReference type="InterPro" id="IPR027417">
    <property type="entry name" value="P-loop_NTPase"/>
</dbReference>
<evidence type="ECO:0000259" key="1">
    <source>
        <dbReference type="SMART" id="SM00382"/>
    </source>
</evidence>
<dbReference type="AlphaFoldDB" id="A0A6P2DAF7"/>
<dbReference type="Gene3D" id="3.40.50.300">
    <property type="entry name" value="P-loop containing nucleotide triphosphate hydrolases"/>
    <property type="match status" value="1"/>
</dbReference>
<dbReference type="GO" id="GO:0003677">
    <property type="term" value="F:DNA binding"/>
    <property type="evidence" value="ECO:0007669"/>
    <property type="project" value="UniProtKB-KW"/>
</dbReference>
<dbReference type="KEGG" id="gms:SOIL9_05020"/>
<dbReference type="Pfam" id="PF00004">
    <property type="entry name" value="AAA"/>
    <property type="match status" value="1"/>
</dbReference>
<dbReference type="Proteomes" id="UP000464178">
    <property type="component" value="Chromosome"/>
</dbReference>
<dbReference type="SUPFAM" id="SSF52540">
    <property type="entry name" value="P-loop containing nucleoside triphosphate hydrolases"/>
    <property type="match status" value="1"/>
</dbReference>
<evidence type="ECO:0000313" key="2">
    <source>
        <dbReference type="EMBL" id="VTR97867.1"/>
    </source>
</evidence>
<dbReference type="InterPro" id="IPR050168">
    <property type="entry name" value="AAA_ATPase_domain"/>
</dbReference>
<dbReference type="SMART" id="SM00382">
    <property type="entry name" value="AAA"/>
    <property type="match status" value="1"/>
</dbReference>
<dbReference type="GO" id="GO:0005524">
    <property type="term" value="F:ATP binding"/>
    <property type="evidence" value="ECO:0007669"/>
    <property type="project" value="InterPro"/>
</dbReference>
<dbReference type="InterPro" id="IPR003593">
    <property type="entry name" value="AAA+_ATPase"/>
</dbReference>
<evidence type="ECO:0000313" key="3">
    <source>
        <dbReference type="Proteomes" id="UP000464178"/>
    </source>
</evidence>
<dbReference type="GO" id="GO:0016887">
    <property type="term" value="F:ATP hydrolysis activity"/>
    <property type="evidence" value="ECO:0007669"/>
    <property type="project" value="InterPro"/>
</dbReference>
<gene>
    <name evidence="2" type="ORF">SOIL9_05020</name>
</gene>
<dbReference type="InterPro" id="IPR003959">
    <property type="entry name" value="ATPase_AAA_core"/>
</dbReference>
<proteinExistence type="predicted"/>